<evidence type="ECO:0000256" key="1">
    <source>
        <dbReference type="SAM" id="Phobius"/>
    </source>
</evidence>
<organism evidence="2 3">
    <name type="scientific">Micromonospora zingiberis</name>
    <dbReference type="NCBI Taxonomy" id="2053011"/>
    <lineage>
        <taxon>Bacteria</taxon>
        <taxon>Bacillati</taxon>
        <taxon>Actinomycetota</taxon>
        <taxon>Actinomycetes</taxon>
        <taxon>Micromonosporales</taxon>
        <taxon>Micromonosporaceae</taxon>
        <taxon>Micromonospora</taxon>
    </lineage>
</organism>
<comment type="caution">
    <text evidence="2">The sequence shown here is derived from an EMBL/GenBank/DDBJ whole genome shotgun (WGS) entry which is preliminary data.</text>
</comment>
<protein>
    <submittedName>
        <fullName evidence="2">Uncharacterized protein</fullName>
    </submittedName>
</protein>
<proteinExistence type="predicted"/>
<evidence type="ECO:0000313" key="3">
    <source>
        <dbReference type="Proteomes" id="UP000292274"/>
    </source>
</evidence>
<dbReference type="EMBL" id="SJJR01000006">
    <property type="protein sequence ID" value="TCB97591.1"/>
    <property type="molecule type" value="Genomic_DNA"/>
</dbReference>
<feature type="transmembrane region" description="Helical" evidence="1">
    <location>
        <begin position="15"/>
        <end position="37"/>
    </location>
</feature>
<keyword evidence="1" id="KW-0472">Membrane</keyword>
<dbReference type="AlphaFoldDB" id="A0A4R0GPR8"/>
<keyword evidence="1" id="KW-0812">Transmembrane</keyword>
<feature type="transmembrane region" description="Helical" evidence="1">
    <location>
        <begin position="44"/>
        <end position="63"/>
    </location>
</feature>
<sequence length="79" mass="8222">MQNNYSPNPDQSEPVMSAATITAAVTAVIALLVAFGLELSEGQTAAILGVVAVVGPLVAGWWARRSAYAPATVARLLRR</sequence>
<accession>A0A4R0GPR8</accession>
<evidence type="ECO:0000313" key="2">
    <source>
        <dbReference type="EMBL" id="TCB97591.1"/>
    </source>
</evidence>
<keyword evidence="1" id="KW-1133">Transmembrane helix</keyword>
<dbReference type="Proteomes" id="UP000292274">
    <property type="component" value="Unassembled WGS sequence"/>
</dbReference>
<reference evidence="2 3" key="1">
    <citation type="submission" date="2019-02" db="EMBL/GenBank/DDBJ databases">
        <title>Jishengella sp. nov., isolated from a root of Zingiber montanum.</title>
        <authorList>
            <person name="Kuncharoen N."/>
            <person name="Kudo T."/>
            <person name="Masahiro Y."/>
            <person name="Ohkuma M."/>
            <person name="Tanasupawat S."/>
        </authorList>
    </citation>
    <scope>NUCLEOTIDE SEQUENCE [LARGE SCALE GENOMIC DNA]</scope>
    <source>
        <strain evidence="2 3">PLAI 1-1</strain>
    </source>
</reference>
<keyword evidence="3" id="KW-1185">Reference proteome</keyword>
<dbReference type="RefSeq" id="WP_131303638.1">
    <property type="nucleotide sequence ID" value="NZ_SJJR01000006.1"/>
</dbReference>
<name>A0A4R0GPR8_9ACTN</name>
<gene>
    <name evidence="2" type="ORF">E0H26_11785</name>
</gene>